<feature type="compositionally biased region" description="Basic and acidic residues" evidence="1">
    <location>
        <begin position="64"/>
        <end position="74"/>
    </location>
</feature>
<sequence>MRFHTSFTFCPPSAHVCCGIWCLWVFCRHHQPDVWNSLTYSDGDSQSARQASRPDASCLVADSKLPDSESRDPLDGSIAVSHQADPE</sequence>
<evidence type="ECO:0000313" key="3">
    <source>
        <dbReference type="Proteomes" id="UP000784294"/>
    </source>
</evidence>
<keyword evidence="3" id="KW-1185">Reference proteome</keyword>
<accession>A0A3S5BE20</accession>
<dbReference type="AlphaFoldDB" id="A0A3S5BE20"/>
<reference evidence="2" key="1">
    <citation type="submission" date="2018-11" db="EMBL/GenBank/DDBJ databases">
        <authorList>
            <consortium name="Pathogen Informatics"/>
        </authorList>
    </citation>
    <scope>NUCLEOTIDE SEQUENCE</scope>
</reference>
<comment type="caution">
    <text evidence="2">The sequence shown here is derived from an EMBL/GenBank/DDBJ whole genome shotgun (WGS) entry which is preliminary data.</text>
</comment>
<name>A0A3S5BE20_9PLAT</name>
<feature type="region of interest" description="Disordered" evidence="1">
    <location>
        <begin position="63"/>
        <end position="87"/>
    </location>
</feature>
<protein>
    <submittedName>
        <fullName evidence="2">Uncharacterized protein</fullName>
    </submittedName>
</protein>
<dbReference type="Proteomes" id="UP000784294">
    <property type="component" value="Unassembled WGS sequence"/>
</dbReference>
<dbReference type="EMBL" id="CAAALY010271787">
    <property type="protein sequence ID" value="VEL41940.1"/>
    <property type="molecule type" value="Genomic_DNA"/>
</dbReference>
<evidence type="ECO:0000313" key="2">
    <source>
        <dbReference type="EMBL" id="VEL41940.1"/>
    </source>
</evidence>
<evidence type="ECO:0000256" key="1">
    <source>
        <dbReference type="SAM" id="MobiDB-lite"/>
    </source>
</evidence>
<proteinExistence type="predicted"/>
<gene>
    <name evidence="2" type="ORF">PXEA_LOCUS35380</name>
</gene>
<organism evidence="2 3">
    <name type="scientific">Protopolystoma xenopodis</name>
    <dbReference type="NCBI Taxonomy" id="117903"/>
    <lineage>
        <taxon>Eukaryota</taxon>
        <taxon>Metazoa</taxon>
        <taxon>Spiralia</taxon>
        <taxon>Lophotrochozoa</taxon>
        <taxon>Platyhelminthes</taxon>
        <taxon>Monogenea</taxon>
        <taxon>Polyopisthocotylea</taxon>
        <taxon>Polystomatidea</taxon>
        <taxon>Polystomatidae</taxon>
        <taxon>Protopolystoma</taxon>
    </lineage>
</organism>